<dbReference type="Proteomes" id="UP000188354">
    <property type="component" value="Chromosome LG08"/>
</dbReference>
<feature type="compositionally biased region" description="Polar residues" evidence="1">
    <location>
        <begin position="43"/>
        <end position="52"/>
    </location>
</feature>
<feature type="compositionally biased region" description="Basic and acidic residues" evidence="1">
    <location>
        <begin position="86"/>
        <end position="109"/>
    </location>
</feature>
<dbReference type="EMBL" id="CM007368">
    <property type="protein sequence ID" value="OIW07320.1"/>
    <property type="molecule type" value="Genomic_DNA"/>
</dbReference>
<dbReference type="Gramene" id="OIW07320">
    <property type="protein sequence ID" value="OIW07320"/>
    <property type="gene ID" value="TanjilG_11954"/>
</dbReference>
<feature type="region of interest" description="Disordered" evidence="1">
    <location>
        <begin position="1"/>
        <end position="109"/>
    </location>
</feature>
<feature type="compositionally biased region" description="Basic and acidic residues" evidence="1">
    <location>
        <begin position="1"/>
        <end position="10"/>
    </location>
</feature>
<evidence type="ECO:0000256" key="1">
    <source>
        <dbReference type="SAM" id="MobiDB-lite"/>
    </source>
</evidence>
<accession>A0A1J7H377</accession>
<feature type="compositionally biased region" description="Polar residues" evidence="1">
    <location>
        <begin position="75"/>
        <end position="85"/>
    </location>
</feature>
<feature type="compositionally biased region" description="Basic and acidic residues" evidence="1">
    <location>
        <begin position="28"/>
        <end position="42"/>
    </location>
</feature>
<feature type="compositionally biased region" description="Low complexity" evidence="1">
    <location>
        <begin position="53"/>
        <end position="67"/>
    </location>
</feature>
<evidence type="ECO:0000313" key="2">
    <source>
        <dbReference type="EMBL" id="OIW07320.1"/>
    </source>
</evidence>
<dbReference type="PANTHER" id="PTHR36748">
    <property type="entry name" value="MENTAL RETARDATION GTPASE ACTIVATING PROTEIN"/>
    <property type="match status" value="1"/>
</dbReference>
<dbReference type="STRING" id="3871.A0A1J7H377"/>
<protein>
    <submittedName>
        <fullName evidence="2">Uncharacterized protein</fullName>
    </submittedName>
</protein>
<name>A0A1J7H377_LUPAN</name>
<feature type="compositionally biased region" description="Polar residues" evidence="1">
    <location>
        <begin position="11"/>
        <end position="25"/>
    </location>
</feature>
<proteinExistence type="predicted"/>
<reference evidence="2 3" key="1">
    <citation type="journal article" date="2017" name="Plant Biotechnol. J.">
        <title>A comprehensive draft genome sequence for lupin (Lupinus angustifolius), an emerging health food: insights into plant-microbe interactions and legume evolution.</title>
        <authorList>
            <person name="Hane J.K."/>
            <person name="Ming Y."/>
            <person name="Kamphuis L.G."/>
            <person name="Nelson M.N."/>
            <person name="Garg G."/>
            <person name="Atkins C.A."/>
            <person name="Bayer P.E."/>
            <person name="Bravo A."/>
            <person name="Bringans S."/>
            <person name="Cannon S."/>
            <person name="Edwards D."/>
            <person name="Foley R."/>
            <person name="Gao L.L."/>
            <person name="Harrison M.J."/>
            <person name="Huang W."/>
            <person name="Hurgobin B."/>
            <person name="Li S."/>
            <person name="Liu C.W."/>
            <person name="McGrath A."/>
            <person name="Morahan G."/>
            <person name="Murray J."/>
            <person name="Weller J."/>
            <person name="Jian J."/>
            <person name="Singh K.B."/>
        </authorList>
    </citation>
    <scope>NUCLEOTIDE SEQUENCE [LARGE SCALE GENOMIC DNA]</scope>
    <source>
        <strain evidence="3">cv. Tanjil</strain>
        <tissue evidence="2">Whole plant</tissue>
    </source>
</reference>
<dbReference type="AlphaFoldDB" id="A0A1J7H377"/>
<sequence>MRSFREDTKSFRSNITISSTASSPGYTLRDKKKDGRTRDTRDVGTQSTPTYLSSSCTSPASTTPSITERSKTRPIDSSNSKSNTKSQEEMEVKDKETLETKETEKEKNEWMKEEVQYFKQSGCFSWIKKKRKREKNRQKRNNIFLTHFNGC</sequence>
<organism evidence="2 3">
    <name type="scientific">Lupinus angustifolius</name>
    <name type="common">Narrow-leaved blue lupine</name>
    <dbReference type="NCBI Taxonomy" id="3871"/>
    <lineage>
        <taxon>Eukaryota</taxon>
        <taxon>Viridiplantae</taxon>
        <taxon>Streptophyta</taxon>
        <taxon>Embryophyta</taxon>
        <taxon>Tracheophyta</taxon>
        <taxon>Spermatophyta</taxon>
        <taxon>Magnoliopsida</taxon>
        <taxon>eudicotyledons</taxon>
        <taxon>Gunneridae</taxon>
        <taxon>Pentapetalae</taxon>
        <taxon>rosids</taxon>
        <taxon>fabids</taxon>
        <taxon>Fabales</taxon>
        <taxon>Fabaceae</taxon>
        <taxon>Papilionoideae</taxon>
        <taxon>50 kb inversion clade</taxon>
        <taxon>genistoids sensu lato</taxon>
        <taxon>core genistoids</taxon>
        <taxon>Genisteae</taxon>
        <taxon>Lupinus</taxon>
    </lineage>
</organism>
<dbReference type="PANTHER" id="PTHR36748:SF3">
    <property type="entry name" value="MENTAL RETARDATION GTPASE ACTIVATING PROTEIN"/>
    <property type="match status" value="1"/>
</dbReference>
<keyword evidence="3" id="KW-1185">Reference proteome</keyword>
<gene>
    <name evidence="2" type="ORF">TanjilG_11954</name>
</gene>
<evidence type="ECO:0000313" key="3">
    <source>
        <dbReference type="Proteomes" id="UP000188354"/>
    </source>
</evidence>